<dbReference type="PANTHER" id="PTHR46246">
    <property type="entry name" value="GUANOSINE-3',5'-BIS(DIPHOSPHATE) 3'-PYROPHOSPHOHYDROLASE MESH1"/>
    <property type="match status" value="1"/>
</dbReference>
<comment type="caution">
    <text evidence="1">The sequence shown here is derived from an EMBL/GenBank/DDBJ whole genome shotgun (WGS) entry which is preliminary data.</text>
</comment>
<organism evidence="1 2">
    <name type="scientific">Evansella tamaricis</name>
    <dbReference type="NCBI Taxonomy" id="2069301"/>
    <lineage>
        <taxon>Bacteria</taxon>
        <taxon>Bacillati</taxon>
        <taxon>Bacillota</taxon>
        <taxon>Bacilli</taxon>
        <taxon>Bacillales</taxon>
        <taxon>Bacillaceae</taxon>
        <taxon>Evansella</taxon>
    </lineage>
</organism>
<name>A0ABS6JGE3_9BACI</name>
<keyword evidence="2" id="KW-1185">Reference proteome</keyword>
<reference evidence="1 2" key="1">
    <citation type="submission" date="2021-06" db="EMBL/GenBank/DDBJ databases">
        <title>Bacillus sp. RD4P76, an endophyte from a halophyte.</title>
        <authorList>
            <person name="Sun J.-Q."/>
        </authorList>
    </citation>
    <scope>NUCLEOTIDE SEQUENCE [LARGE SCALE GENOMIC DNA]</scope>
    <source>
        <strain evidence="1 2">CGMCC 1.15917</strain>
    </source>
</reference>
<evidence type="ECO:0000313" key="2">
    <source>
        <dbReference type="Proteomes" id="UP000784880"/>
    </source>
</evidence>
<dbReference type="Proteomes" id="UP000784880">
    <property type="component" value="Unassembled WGS sequence"/>
</dbReference>
<gene>
    <name evidence="1" type="ORF">KS419_07190</name>
</gene>
<dbReference type="InterPro" id="IPR052194">
    <property type="entry name" value="MESH1"/>
</dbReference>
<dbReference type="PANTHER" id="PTHR46246:SF1">
    <property type="entry name" value="GUANOSINE-3',5'-BIS(DIPHOSPHATE) 3'-PYROPHOSPHOHYDROLASE MESH1"/>
    <property type="match status" value="1"/>
</dbReference>
<evidence type="ECO:0000313" key="1">
    <source>
        <dbReference type="EMBL" id="MBU9711515.1"/>
    </source>
</evidence>
<proteinExistence type="predicted"/>
<dbReference type="EMBL" id="JAHQCS010000075">
    <property type="protein sequence ID" value="MBU9711515.1"/>
    <property type="molecule type" value="Genomic_DNA"/>
</dbReference>
<sequence length="191" mass="22127">MNFKKIHEAVTFATKVHEGQTRKSTPIPYVTHPITAAIYIQPSLDRAGFTEGEQEDIIISTILHDVWEDTDTTLEELRDKFGKEVMELVKGASEADKTKTWHERKTATIEKVPEASLALKYVILADKLHNLVSMLEAKEQVGDKIWESFKGRRDLQEWYYTSMYEALIDGMNPIPDLFQEMKKHIDEIFKR</sequence>
<dbReference type="RefSeq" id="WP_217065442.1">
    <property type="nucleotide sequence ID" value="NZ_JAHQCS010000075.1"/>
</dbReference>
<accession>A0ABS6JGE3</accession>
<protein>
    <submittedName>
        <fullName evidence="1">HD domain-containing protein</fullName>
    </submittedName>
</protein>
<dbReference type="Pfam" id="PF13328">
    <property type="entry name" value="HD_4"/>
    <property type="match status" value="1"/>
</dbReference>